<dbReference type="PRINTS" id="PR01035">
    <property type="entry name" value="TCRTETA"/>
</dbReference>
<dbReference type="SUPFAM" id="SSF103473">
    <property type="entry name" value="MFS general substrate transporter"/>
    <property type="match status" value="1"/>
</dbReference>
<dbReference type="InterPro" id="IPR020846">
    <property type="entry name" value="MFS_dom"/>
</dbReference>
<feature type="transmembrane region" description="Helical" evidence="7">
    <location>
        <begin position="249"/>
        <end position="269"/>
    </location>
</feature>
<dbReference type="PANTHER" id="PTHR23517:SF2">
    <property type="entry name" value="MULTIDRUG RESISTANCE PROTEIN MDTH"/>
    <property type="match status" value="1"/>
</dbReference>
<accession>A0ABT4X7L3</accession>
<dbReference type="Proteomes" id="UP001211894">
    <property type="component" value="Unassembled WGS sequence"/>
</dbReference>
<sequence length="411" mass="45844">MKSLIHTYKQMTSLSKTALLGIIISSLGTFMFMPYISIYLSDLGYSTAFIGYVLLLFSFSQQGFTFFGGFLGDRFGTKMICIIGLVIRSLGYGLFIFSFNKPLMICSTILVGFGGALITPSLKVVLAFGNESIRSAVFALRNTAVNFGGALGPLIGGILYLLNIQIIFIFAAISHLMVLIIMKKTMGVQLKEKTQAGVSFTNMLNIFRDKQIVYLTFAVSLFYFLYMQFNLSIPLYTKDFLGKPEYVSLIFSFNGVLMIFLQYPIMVFFQNKFKEYQVLMLGMLFMALAFTSLTLANELYMLMIFTFLLTLGEILIPPMIDNMASLLAPQHLLGSYLGFVVFSFMIGGGLGSIVGGYGYDWGVANGIHWLWFIYVSIAALGIALIWPMKKMTKQTNVGEVYESSTVHKSEN</sequence>
<comment type="caution">
    <text evidence="9">The sequence shown here is derived from an EMBL/GenBank/DDBJ whole genome shotgun (WGS) entry which is preliminary data.</text>
</comment>
<dbReference type="PROSITE" id="PS50850">
    <property type="entry name" value="MFS"/>
    <property type="match status" value="1"/>
</dbReference>
<comment type="subcellular location">
    <subcellularLocation>
        <location evidence="1">Cell membrane</location>
        <topology evidence="1">Multi-pass membrane protein</topology>
    </subcellularLocation>
</comment>
<keyword evidence="10" id="KW-1185">Reference proteome</keyword>
<dbReference type="RefSeq" id="WP_271341237.1">
    <property type="nucleotide sequence ID" value="NZ_JAQKAB010000008.1"/>
</dbReference>
<evidence type="ECO:0000256" key="5">
    <source>
        <dbReference type="ARBA" id="ARBA00022989"/>
    </source>
</evidence>
<evidence type="ECO:0000256" key="4">
    <source>
        <dbReference type="ARBA" id="ARBA00022692"/>
    </source>
</evidence>
<organism evidence="9 10">
    <name type="scientific">Bacillus changyiensis</name>
    <dbReference type="NCBI Taxonomy" id="3004103"/>
    <lineage>
        <taxon>Bacteria</taxon>
        <taxon>Bacillati</taxon>
        <taxon>Bacillota</taxon>
        <taxon>Bacilli</taxon>
        <taxon>Bacillales</taxon>
        <taxon>Bacillaceae</taxon>
        <taxon>Bacillus</taxon>
    </lineage>
</organism>
<keyword evidence="6 7" id="KW-0472">Membrane</keyword>
<feature type="domain" description="Major facilitator superfamily (MFS) profile" evidence="8">
    <location>
        <begin position="14"/>
        <end position="393"/>
    </location>
</feature>
<feature type="transmembrane region" description="Helical" evidence="7">
    <location>
        <begin position="212"/>
        <end position="229"/>
    </location>
</feature>
<feature type="transmembrane region" description="Helical" evidence="7">
    <location>
        <begin position="299"/>
        <end position="320"/>
    </location>
</feature>
<evidence type="ECO:0000256" key="2">
    <source>
        <dbReference type="ARBA" id="ARBA00022448"/>
    </source>
</evidence>
<dbReference type="EMBL" id="JAQKAB010000008">
    <property type="protein sequence ID" value="MDA7027396.1"/>
    <property type="molecule type" value="Genomic_DNA"/>
</dbReference>
<feature type="transmembrane region" description="Helical" evidence="7">
    <location>
        <begin position="332"/>
        <end position="354"/>
    </location>
</feature>
<feature type="transmembrane region" description="Helical" evidence="7">
    <location>
        <begin position="164"/>
        <end position="182"/>
    </location>
</feature>
<dbReference type="Gene3D" id="1.20.1250.20">
    <property type="entry name" value="MFS general substrate transporter like domains"/>
    <property type="match status" value="1"/>
</dbReference>
<feature type="transmembrane region" description="Helical" evidence="7">
    <location>
        <begin position="18"/>
        <end position="37"/>
    </location>
</feature>
<evidence type="ECO:0000256" key="7">
    <source>
        <dbReference type="SAM" id="Phobius"/>
    </source>
</evidence>
<gene>
    <name evidence="9" type="ORF">PJ311_12440</name>
</gene>
<feature type="transmembrane region" description="Helical" evidence="7">
    <location>
        <begin position="79"/>
        <end position="97"/>
    </location>
</feature>
<feature type="transmembrane region" description="Helical" evidence="7">
    <location>
        <begin position="366"/>
        <end position="386"/>
    </location>
</feature>
<evidence type="ECO:0000256" key="6">
    <source>
        <dbReference type="ARBA" id="ARBA00023136"/>
    </source>
</evidence>
<dbReference type="InterPro" id="IPR011701">
    <property type="entry name" value="MFS"/>
</dbReference>
<feature type="transmembrane region" description="Helical" evidence="7">
    <location>
        <begin position="49"/>
        <end position="72"/>
    </location>
</feature>
<evidence type="ECO:0000259" key="8">
    <source>
        <dbReference type="PROSITE" id="PS50850"/>
    </source>
</evidence>
<keyword evidence="4 7" id="KW-0812">Transmembrane</keyword>
<keyword evidence="5 7" id="KW-1133">Transmembrane helix</keyword>
<protein>
    <submittedName>
        <fullName evidence="9">MFS transporter</fullName>
    </submittedName>
</protein>
<reference evidence="9 10" key="1">
    <citation type="submission" date="2023-01" db="EMBL/GenBank/DDBJ databases">
        <title>Bacillus changyiensis sp. nov., isolated from a coastal deposit.</title>
        <authorList>
            <person name="Xiao G."/>
            <person name="Lai Q."/>
            <person name="Hu Z."/>
            <person name="Shao Z."/>
        </authorList>
    </citation>
    <scope>NUCLEOTIDE SEQUENCE [LARGE SCALE GENOMIC DNA]</scope>
    <source>
        <strain evidence="9 10">CLL-7-23</strain>
    </source>
</reference>
<dbReference type="InterPro" id="IPR001958">
    <property type="entry name" value="Tet-R_TetA/multi-R_MdtG-like"/>
</dbReference>
<feature type="transmembrane region" description="Helical" evidence="7">
    <location>
        <begin position="276"/>
        <end position="293"/>
    </location>
</feature>
<evidence type="ECO:0000256" key="1">
    <source>
        <dbReference type="ARBA" id="ARBA00004651"/>
    </source>
</evidence>
<name>A0ABT4X7L3_9BACI</name>
<feature type="transmembrane region" description="Helical" evidence="7">
    <location>
        <begin position="138"/>
        <end position="158"/>
    </location>
</feature>
<evidence type="ECO:0000313" key="9">
    <source>
        <dbReference type="EMBL" id="MDA7027396.1"/>
    </source>
</evidence>
<evidence type="ECO:0000256" key="3">
    <source>
        <dbReference type="ARBA" id="ARBA00022475"/>
    </source>
</evidence>
<dbReference type="Pfam" id="PF07690">
    <property type="entry name" value="MFS_1"/>
    <property type="match status" value="1"/>
</dbReference>
<dbReference type="InterPro" id="IPR036259">
    <property type="entry name" value="MFS_trans_sf"/>
</dbReference>
<evidence type="ECO:0000313" key="10">
    <source>
        <dbReference type="Proteomes" id="UP001211894"/>
    </source>
</evidence>
<keyword evidence="2" id="KW-0813">Transport</keyword>
<proteinExistence type="predicted"/>
<keyword evidence="3" id="KW-1003">Cell membrane</keyword>
<feature type="transmembrane region" description="Helical" evidence="7">
    <location>
        <begin position="103"/>
        <end position="126"/>
    </location>
</feature>
<dbReference type="PANTHER" id="PTHR23517">
    <property type="entry name" value="RESISTANCE PROTEIN MDTM, PUTATIVE-RELATED-RELATED"/>
    <property type="match status" value="1"/>
</dbReference>
<dbReference type="InterPro" id="IPR050171">
    <property type="entry name" value="MFS_Transporters"/>
</dbReference>